<dbReference type="Proteomes" id="UP000030655">
    <property type="component" value="Unassembled WGS sequence"/>
</dbReference>
<comment type="catalytic activity">
    <reaction evidence="12">
        <text>L-threonyl-[protein] + ATP = O-phospho-L-threonyl-[protein] + ADP + H(+)</text>
        <dbReference type="Rhea" id="RHEA:46608"/>
        <dbReference type="Rhea" id="RHEA-COMP:11060"/>
        <dbReference type="Rhea" id="RHEA-COMP:11605"/>
        <dbReference type="ChEBI" id="CHEBI:15378"/>
        <dbReference type="ChEBI" id="CHEBI:30013"/>
        <dbReference type="ChEBI" id="CHEBI:30616"/>
        <dbReference type="ChEBI" id="CHEBI:61977"/>
        <dbReference type="ChEBI" id="CHEBI:456216"/>
        <dbReference type="EC" id="2.7.11.22"/>
    </reaction>
</comment>
<sequence length="314" mass="36237">MFTSTGNDISAYENIGIVGEGTYGKVYKARKKSNDLIVAVKKIEMEEEEAVSLPTIREIKHLTKLKNENIVNLLEIILDGNYFYLIMEYIPFDLSGLIKRGFHLSDNSMLSFAYQLLSSVRYLHSNGIIHRDIKSSNVLLTKDGKIKLVDFGLSREKCKYMTNRVCTLWYRAPELLLGSQNYDEKVDSWSIGCILLELRLRKIPFKGNDEVSQIRNIFTQLGSPKTQYIWSEMLEQSDFLKKEPFSEIVKKLYSEYFDEKLLTILTKLLNPDPTERMTPAEVLSLDIFGSNNLYNSPIESEILNELNFNQKPKL</sequence>
<keyword evidence="10" id="KW-0539">Nucleus</keyword>
<evidence type="ECO:0000256" key="3">
    <source>
        <dbReference type="ARBA" id="ARBA00012409"/>
    </source>
</evidence>
<dbReference type="OrthoDB" id="204883at2759"/>
<name>A0A059F1V1_9MICR</name>
<dbReference type="InterPro" id="IPR011009">
    <property type="entry name" value="Kinase-like_dom_sf"/>
</dbReference>
<evidence type="ECO:0000256" key="11">
    <source>
        <dbReference type="ARBA" id="ARBA00041823"/>
    </source>
</evidence>
<keyword evidence="9 15" id="KW-0067">ATP-binding</keyword>
<protein>
    <recommendedName>
        <fullName evidence="11">Cyclin-dependent kinase 8</fullName>
        <ecNumber evidence="4">2.7.11.22</ecNumber>
        <ecNumber evidence="3">2.7.11.23</ecNumber>
    </recommendedName>
</protein>
<evidence type="ECO:0000313" key="19">
    <source>
        <dbReference type="Proteomes" id="UP000030655"/>
    </source>
</evidence>
<reference evidence="18 19" key="2">
    <citation type="submission" date="2014-03" db="EMBL/GenBank/DDBJ databases">
        <title>The Genome Sequence of Anncaliia algerae insect isolate PRA339.</title>
        <authorList>
            <consortium name="The Broad Institute Genome Sequencing Platform"/>
            <consortium name="The Broad Institute Genome Sequencing Center for Infectious Disease"/>
            <person name="Cuomo C."/>
            <person name="Becnel J."/>
            <person name="Sanscrainte N."/>
            <person name="Walker B."/>
            <person name="Young S.K."/>
            <person name="Zeng Q."/>
            <person name="Gargeya S."/>
            <person name="Fitzgerald M."/>
            <person name="Haas B."/>
            <person name="Abouelleil A."/>
            <person name="Alvarado L."/>
            <person name="Arachchi H.M."/>
            <person name="Berlin A.M."/>
            <person name="Chapman S.B."/>
            <person name="Dewar J."/>
            <person name="Goldberg J."/>
            <person name="Griggs A."/>
            <person name="Gujja S."/>
            <person name="Hansen M."/>
            <person name="Howarth C."/>
            <person name="Imamovic A."/>
            <person name="Larimer J."/>
            <person name="McCowan C."/>
            <person name="Murphy C."/>
            <person name="Neiman D."/>
            <person name="Pearson M."/>
            <person name="Priest M."/>
            <person name="Roberts A."/>
            <person name="Saif S."/>
            <person name="Shea T."/>
            <person name="Sisk P."/>
            <person name="Sykes S."/>
            <person name="Wortman J."/>
            <person name="Nusbaum C."/>
            <person name="Birren B."/>
        </authorList>
    </citation>
    <scope>NUCLEOTIDE SEQUENCE [LARGE SCALE GENOMIC DNA]</scope>
    <source>
        <strain evidence="18 19">PRA339</strain>
    </source>
</reference>
<comment type="subcellular location">
    <subcellularLocation>
        <location evidence="1">Nucleus</location>
    </subcellularLocation>
</comment>
<comment type="catalytic activity">
    <reaction evidence="13">
        <text>L-seryl-[protein] + ATP = O-phospho-L-seryl-[protein] + ADP + H(+)</text>
        <dbReference type="Rhea" id="RHEA:17989"/>
        <dbReference type="Rhea" id="RHEA-COMP:9863"/>
        <dbReference type="Rhea" id="RHEA-COMP:11604"/>
        <dbReference type="ChEBI" id="CHEBI:15378"/>
        <dbReference type="ChEBI" id="CHEBI:29999"/>
        <dbReference type="ChEBI" id="CHEBI:30616"/>
        <dbReference type="ChEBI" id="CHEBI:83421"/>
        <dbReference type="ChEBI" id="CHEBI:456216"/>
        <dbReference type="EC" id="2.7.11.22"/>
    </reaction>
</comment>
<comment type="catalytic activity">
    <reaction evidence="14">
        <text>[DNA-directed RNA polymerase] + ATP = phospho-[DNA-directed RNA polymerase] + ADP + H(+)</text>
        <dbReference type="Rhea" id="RHEA:10216"/>
        <dbReference type="Rhea" id="RHEA-COMP:11321"/>
        <dbReference type="Rhea" id="RHEA-COMP:11322"/>
        <dbReference type="ChEBI" id="CHEBI:15378"/>
        <dbReference type="ChEBI" id="CHEBI:30616"/>
        <dbReference type="ChEBI" id="CHEBI:43176"/>
        <dbReference type="ChEBI" id="CHEBI:68546"/>
        <dbReference type="ChEBI" id="CHEBI:456216"/>
        <dbReference type="EC" id="2.7.11.23"/>
    </reaction>
</comment>
<evidence type="ECO:0000256" key="6">
    <source>
        <dbReference type="ARBA" id="ARBA00022679"/>
    </source>
</evidence>
<dbReference type="InterPro" id="IPR008271">
    <property type="entry name" value="Ser/Thr_kinase_AS"/>
</dbReference>
<dbReference type="Gene3D" id="1.10.510.10">
    <property type="entry name" value="Transferase(Phosphotransferase) domain 1"/>
    <property type="match status" value="1"/>
</dbReference>
<evidence type="ECO:0000256" key="13">
    <source>
        <dbReference type="ARBA" id="ARBA00048367"/>
    </source>
</evidence>
<dbReference type="GO" id="GO:0005524">
    <property type="term" value="F:ATP binding"/>
    <property type="evidence" value="ECO:0007669"/>
    <property type="project" value="UniProtKB-UniRule"/>
</dbReference>
<proteinExistence type="inferred from homology"/>
<dbReference type="PROSITE" id="PS00108">
    <property type="entry name" value="PROTEIN_KINASE_ST"/>
    <property type="match status" value="1"/>
</dbReference>
<dbReference type="InterPro" id="IPR000719">
    <property type="entry name" value="Prot_kinase_dom"/>
</dbReference>
<dbReference type="VEuPathDB" id="MicrosporidiaDB:H312_01442"/>
<evidence type="ECO:0000256" key="10">
    <source>
        <dbReference type="ARBA" id="ARBA00023242"/>
    </source>
</evidence>
<dbReference type="EC" id="2.7.11.23" evidence="3"/>
<dbReference type="SUPFAM" id="SSF56112">
    <property type="entry name" value="Protein kinase-like (PK-like)"/>
    <property type="match status" value="1"/>
</dbReference>
<accession>A0A059F1V1</accession>
<dbReference type="PANTHER" id="PTHR24056">
    <property type="entry name" value="CELL DIVISION PROTEIN KINASE"/>
    <property type="match status" value="1"/>
</dbReference>
<evidence type="ECO:0000256" key="8">
    <source>
        <dbReference type="ARBA" id="ARBA00022777"/>
    </source>
</evidence>
<dbReference type="GO" id="GO:0004693">
    <property type="term" value="F:cyclin-dependent protein serine/threonine kinase activity"/>
    <property type="evidence" value="ECO:0007669"/>
    <property type="project" value="UniProtKB-EC"/>
</dbReference>
<evidence type="ECO:0000256" key="16">
    <source>
        <dbReference type="RuleBase" id="RU000304"/>
    </source>
</evidence>
<dbReference type="PANTHER" id="PTHR24056:SF495">
    <property type="entry name" value="CYCLIN-DEPENDENT KINASE 8-RELATED"/>
    <property type="match status" value="1"/>
</dbReference>
<organism evidence="18 19">
    <name type="scientific">Anncaliia algerae PRA339</name>
    <dbReference type="NCBI Taxonomy" id="1288291"/>
    <lineage>
        <taxon>Eukaryota</taxon>
        <taxon>Fungi</taxon>
        <taxon>Fungi incertae sedis</taxon>
        <taxon>Microsporidia</taxon>
        <taxon>Tubulinosematoidea</taxon>
        <taxon>Tubulinosematidae</taxon>
        <taxon>Anncaliia</taxon>
    </lineage>
</organism>
<evidence type="ECO:0000256" key="2">
    <source>
        <dbReference type="ARBA" id="ARBA00006485"/>
    </source>
</evidence>
<keyword evidence="6" id="KW-0808">Transferase</keyword>
<dbReference type="AlphaFoldDB" id="A0A059F1V1"/>
<dbReference type="FunFam" id="1.10.510.10:FF:000624">
    <property type="entry name" value="Mitogen-activated protein kinase"/>
    <property type="match status" value="1"/>
</dbReference>
<evidence type="ECO:0000256" key="7">
    <source>
        <dbReference type="ARBA" id="ARBA00022741"/>
    </source>
</evidence>
<evidence type="ECO:0000256" key="14">
    <source>
        <dbReference type="ARBA" id="ARBA00049280"/>
    </source>
</evidence>
<dbReference type="GO" id="GO:0016592">
    <property type="term" value="C:mediator complex"/>
    <property type="evidence" value="ECO:0007669"/>
    <property type="project" value="TreeGrafter"/>
</dbReference>
<dbReference type="InterPro" id="IPR017441">
    <property type="entry name" value="Protein_kinase_ATP_BS"/>
</dbReference>
<gene>
    <name evidence="18" type="ORF">H312_01442</name>
</gene>
<dbReference type="PROSITE" id="PS50011">
    <property type="entry name" value="PROTEIN_KINASE_DOM"/>
    <property type="match status" value="1"/>
</dbReference>
<comment type="similarity">
    <text evidence="2">Belongs to the protein kinase superfamily. CMGC Ser/Thr protein kinase family. CDC2/CDKX subfamily.</text>
</comment>
<evidence type="ECO:0000256" key="15">
    <source>
        <dbReference type="PROSITE-ProRule" id="PRU10141"/>
    </source>
</evidence>
<dbReference type="STRING" id="1288291.A0A059F1V1"/>
<dbReference type="InterPro" id="IPR050108">
    <property type="entry name" value="CDK"/>
</dbReference>
<evidence type="ECO:0000256" key="5">
    <source>
        <dbReference type="ARBA" id="ARBA00022527"/>
    </source>
</evidence>
<feature type="binding site" evidence="15">
    <location>
        <position position="42"/>
    </location>
    <ligand>
        <name>ATP</name>
        <dbReference type="ChEBI" id="CHEBI:30616"/>
    </ligand>
</feature>
<evidence type="ECO:0000256" key="4">
    <source>
        <dbReference type="ARBA" id="ARBA00012425"/>
    </source>
</evidence>
<evidence type="ECO:0000256" key="9">
    <source>
        <dbReference type="ARBA" id="ARBA00022840"/>
    </source>
</evidence>
<dbReference type="GO" id="GO:0008353">
    <property type="term" value="F:RNA polymerase II CTD heptapeptide repeat kinase activity"/>
    <property type="evidence" value="ECO:0007669"/>
    <property type="project" value="UniProtKB-EC"/>
</dbReference>
<dbReference type="EC" id="2.7.11.22" evidence="4"/>
<reference evidence="19" key="1">
    <citation type="submission" date="2013-02" db="EMBL/GenBank/DDBJ databases">
        <authorList>
            <consortium name="The Broad Institute Genome Sequencing Platform"/>
            <person name="Cuomo C."/>
            <person name="Becnel J."/>
            <person name="Sanscrainte N."/>
            <person name="Walker B."/>
            <person name="Young S.K."/>
            <person name="Zeng Q."/>
            <person name="Gargeya S."/>
            <person name="Fitzgerald M."/>
            <person name="Haas B."/>
            <person name="Abouelleil A."/>
            <person name="Alvarado L."/>
            <person name="Arachchi H.M."/>
            <person name="Berlin A.M."/>
            <person name="Chapman S.B."/>
            <person name="Dewar J."/>
            <person name="Goldberg J."/>
            <person name="Griggs A."/>
            <person name="Gujja S."/>
            <person name="Hansen M."/>
            <person name="Howarth C."/>
            <person name="Imamovic A."/>
            <person name="Larimer J."/>
            <person name="McCowan C."/>
            <person name="Murphy C."/>
            <person name="Neiman D."/>
            <person name="Pearson M."/>
            <person name="Priest M."/>
            <person name="Roberts A."/>
            <person name="Saif S."/>
            <person name="Shea T."/>
            <person name="Sisk P."/>
            <person name="Sykes S."/>
            <person name="Wortman J."/>
            <person name="Nusbaum C."/>
            <person name="Birren B."/>
        </authorList>
    </citation>
    <scope>NUCLEOTIDE SEQUENCE [LARGE SCALE GENOMIC DNA]</scope>
    <source>
        <strain evidence="19">PRA339</strain>
    </source>
</reference>
<keyword evidence="7 15" id="KW-0547">Nucleotide-binding</keyword>
<evidence type="ECO:0000256" key="1">
    <source>
        <dbReference type="ARBA" id="ARBA00004123"/>
    </source>
</evidence>
<evidence type="ECO:0000313" key="18">
    <source>
        <dbReference type="EMBL" id="KCZ81150.1"/>
    </source>
</evidence>
<feature type="domain" description="Protein kinase" evidence="17">
    <location>
        <begin position="12"/>
        <end position="288"/>
    </location>
</feature>
<keyword evidence="5 16" id="KW-0723">Serine/threonine-protein kinase</keyword>
<dbReference type="Gene3D" id="3.30.200.20">
    <property type="entry name" value="Phosphorylase Kinase, domain 1"/>
    <property type="match status" value="1"/>
</dbReference>
<dbReference type="EMBL" id="KK365149">
    <property type="protein sequence ID" value="KCZ81150.1"/>
    <property type="molecule type" value="Genomic_DNA"/>
</dbReference>
<keyword evidence="19" id="KW-1185">Reference proteome</keyword>
<dbReference type="HOGENOM" id="CLU_000288_181_1_1"/>
<dbReference type="SMART" id="SM00220">
    <property type="entry name" value="S_TKc"/>
    <property type="match status" value="1"/>
</dbReference>
<dbReference type="PROSITE" id="PS00107">
    <property type="entry name" value="PROTEIN_KINASE_ATP"/>
    <property type="match status" value="1"/>
</dbReference>
<keyword evidence="8 18" id="KW-0418">Kinase</keyword>
<dbReference type="Pfam" id="PF00069">
    <property type="entry name" value="Pkinase"/>
    <property type="match status" value="1"/>
</dbReference>
<evidence type="ECO:0000259" key="17">
    <source>
        <dbReference type="PROSITE" id="PS50011"/>
    </source>
</evidence>
<evidence type="ECO:0000256" key="12">
    <source>
        <dbReference type="ARBA" id="ARBA00047811"/>
    </source>
</evidence>